<reference evidence="2 3" key="1">
    <citation type="submission" date="2018-03" db="EMBL/GenBank/DDBJ databases">
        <title>The ancient ancestry and fast evolution of plastids.</title>
        <authorList>
            <person name="Moore K.R."/>
            <person name="Magnabosco C."/>
            <person name="Momper L."/>
            <person name="Gold D.A."/>
            <person name="Bosak T."/>
            <person name="Fournier G.P."/>
        </authorList>
    </citation>
    <scope>NUCLEOTIDE SEQUENCE [LARGE SCALE GENOMIC DNA]</scope>
    <source>
        <strain evidence="2 3">CCALA 015</strain>
    </source>
</reference>
<evidence type="ECO:0000313" key="2">
    <source>
        <dbReference type="EMBL" id="PSB37497.1"/>
    </source>
</evidence>
<dbReference type="InterPro" id="IPR025579">
    <property type="entry name" value="DUF4357"/>
</dbReference>
<accession>A0ABX5F7A4</accession>
<feature type="domain" description="DUF4357" evidence="1">
    <location>
        <begin position="223"/>
        <end position="276"/>
    </location>
</feature>
<name>A0ABX5F7A4_9CHRO</name>
<dbReference type="CDD" id="cd10447">
    <property type="entry name" value="GIY-YIG_unchar_2"/>
    <property type="match status" value="1"/>
</dbReference>
<organism evidence="2 3">
    <name type="scientific">Aphanothece cf. minutissima CCALA 015</name>
    <dbReference type="NCBI Taxonomy" id="2107695"/>
    <lineage>
        <taxon>Bacteria</taxon>
        <taxon>Bacillati</taxon>
        <taxon>Cyanobacteriota</taxon>
        <taxon>Cyanophyceae</taxon>
        <taxon>Oscillatoriophycideae</taxon>
        <taxon>Chroococcales</taxon>
        <taxon>Aphanothecaceae</taxon>
        <taxon>Aphanothece</taxon>
    </lineage>
</organism>
<protein>
    <submittedName>
        <fullName evidence="2">DUF4357 domain-containing protein</fullName>
    </submittedName>
</protein>
<gene>
    <name evidence="2" type="ORF">C7B81_08210</name>
</gene>
<dbReference type="Pfam" id="PF14267">
    <property type="entry name" value="DUF4357"/>
    <property type="match status" value="1"/>
</dbReference>
<sequence length="283" mass="30646">MTSATIKLFLPHGDAKALRTAEISNWTGKALAAPRTELDGLVAREECEKAGVYVLTGTNPSTNAPHAYIGEAEVIRDRLKQHKGKEFWVSAIVFVSKDENLTKAHVRYLESRLLTEAIQVGRFSIEQNQAGGSKLPESDREDMEVFLGRIRQLLPVLGSDLLTPITKAPAKGQSGGQLICRIKGAEARGQRTPDGFVVFSGSTAVLKDRPSAQQRHPFVVTLRKKLIADGVLVEKDGFLAFTRDAEFSSPSAAAATVHGGGANGLTEWKTKDGITLKELDEKA</sequence>
<evidence type="ECO:0000259" key="1">
    <source>
        <dbReference type="Pfam" id="PF14267"/>
    </source>
</evidence>
<dbReference type="Proteomes" id="UP000238218">
    <property type="component" value="Unassembled WGS sequence"/>
</dbReference>
<dbReference type="EMBL" id="PVWP01000005">
    <property type="protein sequence ID" value="PSB37497.1"/>
    <property type="molecule type" value="Genomic_DNA"/>
</dbReference>
<dbReference type="RefSeq" id="WP_106220788.1">
    <property type="nucleotide sequence ID" value="NZ_PVWP01000005.1"/>
</dbReference>
<comment type="caution">
    <text evidence="2">The sequence shown here is derived from an EMBL/GenBank/DDBJ whole genome shotgun (WGS) entry which is preliminary data.</text>
</comment>
<proteinExistence type="predicted"/>
<keyword evidence="3" id="KW-1185">Reference proteome</keyword>
<evidence type="ECO:0000313" key="3">
    <source>
        <dbReference type="Proteomes" id="UP000238218"/>
    </source>
</evidence>